<protein>
    <recommendedName>
        <fullName evidence="6">Iron dicitrate transport regulator FecR</fullName>
    </recommendedName>
</protein>
<dbReference type="STRING" id="1703345.A3860_21745"/>
<evidence type="ECO:0008006" key="6">
    <source>
        <dbReference type="Google" id="ProtNLM"/>
    </source>
</evidence>
<dbReference type="AlphaFoldDB" id="A0A1V9G0D4"/>
<dbReference type="InterPro" id="IPR012373">
    <property type="entry name" value="Ferrdict_sens_TM"/>
</dbReference>
<dbReference type="PANTHER" id="PTHR30273">
    <property type="entry name" value="PERIPLASMIC SIGNAL SENSOR AND SIGMA FACTOR ACTIVATOR FECR-RELATED"/>
    <property type="match status" value="1"/>
</dbReference>
<dbReference type="EMBL" id="LVYD01000043">
    <property type="protein sequence ID" value="OQP64042.1"/>
    <property type="molecule type" value="Genomic_DNA"/>
</dbReference>
<evidence type="ECO:0000259" key="3">
    <source>
        <dbReference type="Pfam" id="PF16344"/>
    </source>
</evidence>
<sequence>MLELAEKWLNGTITPEEEKEYAGWYNNLDDNAGLKVSEEWATDREDHRRKLLKRINRQKARVASLPASLLYKITAAAVLIIIAGVAWRYFNRTPPPIPVAATTGTGVIDVQPGVNGAVLTMANGKTIVLDTAGNGRLMTDAAAHITKTDGSVAFTAASEHDATIHEYNTLVTPRGRQQQLVLSDGTRIWLNAESSIRFPTAFAPDIREVEITGEVYFEVSKNPAAPFMVNVNGMQVQVLGTHFNINAYPNEEAIATTLLEGRVKVVNRQSALPPDHPGGGNRQSAILRPGQQAILSQASRSTQPIAVHTVDVDQVVAWKNGIQAFESADIKMIMRQVERWYDIDVEFKGAMPARTFTGEIPRSANLSELLKLFEVAKIHFSMDTQKKKLTVMP</sequence>
<accession>A0A1V9G0D4</accession>
<evidence type="ECO:0000259" key="2">
    <source>
        <dbReference type="Pfam" id="PF04773"/>
    </source>
</evidence>
<evidence type="ECO:0000313" key="4">
    <source>
        <dbReference type="EMBL" id="OQP64042.1"/>
    </source>
</evidence>
<feature type="domain" description="FecR protein" evidence="2">
    <location>
        <begin position="169"/>
        <end position="264"/>
    </location>
</feature>
<dbReference type="Pfam" id="PF04773">
    <property type="entry name" value="FecR"/>
    <property type="match status" value="1"/>
</dbReference>
<name>A0A1V9G0D4_9BACT</name>
<keyword evidence="1" id="KW-0472">Membrane</keyword>
<dbReference type="Proteomes" id="UP000192796">
    <property type="component" value="Unassembled WGS sequence"/>
</dbReference>
<keyword evidence="1" id="KW-0812">Transmembrane</keyword>
<dbReference type="FunFam" id="2.60.120.1440:FF:000001">
    <property type="entry name" value="Putative anti-sigma factor"/>
    <property type="match status" value="1"/>
</dbReference>
<dbReference type="Gene3D" id="3.55.50.30">
    <property type="match status" value="1"/>
</dbReference>
<organism evidence="4 5">
    <name type="scientific">Niastella vici</name>
    <dbReference type="NCBI Taxonomy" id="1703345"/>
    <lineage>
        <taxon>Bacteria</taxon>
        <taxon>Pseudomonadati</taxon>
        <taxon>Bacteroidota</taxon>
        <taxon>Chitinophagia</taxon>
        <taxon>Chitinophagales</taxon>
        <taxon>Chitinophagaceae</taxon>
        <taxon>Niastella</taxon>
    </lineage>
</organism>
<evidence type="ECO:0000256" key="1">
    <source>
        <dbReference type="SAM" id="Phobius"/>
    </source>
</evidence>
<dbReference type="Gene3D" id="2.60.120.1440">
    <property type="match status" value="1"/>
</dbReference>
<keyword evidence="1" id="KW-1133">Transmembrane helix</keyword>
<dbReference type="InterPro" id="IPR032508">
    <property type="entry name" value="FecR_C"/>
</dbReference>
<dbReference type="GO" id="GO:0016989">
    <property type="term" value="F:sigma factor antagonist activity"/>
    <property type="evidence" value="ECO:0007669"/>
    <property type="project" value="TreeGrafter"/>
</dbReference>
<dbReference type="Pfam" id="PF16344">
    <property type="entry name" value="FecR_C"/>
    <property type="match status" value="1"/>
</dbReference>
<dbReference type="InterPro" id="IPR006860">
    <property type="entry name" value="FecR"/>
</dbReference>
<keyword evidence="5" id="KW-1185">Reference proteome</keyword>
<comment type="caution">
    <text evidence="4">The sequence shown here is derived from an EMBL/GenBank/DDBJ whole genome shotgun (WGS) entry which is preliminary data.</text>
</comment>
<proteinExistence type="predicted"/>
<feature type="domain" description="Protein FecR C-terminal" evidence="3">
    <location>
        <begin position="325"/>
        <end position="386"/>
    </location>
</feature>
<reference evidence="4 5" key="1">
    <citation type="submission" date="2016-03" db="EMBL/GenBank/DDBJ databases">
        <title>Niastella vici sp. nov., isolated from farmland soil.</title>
        <authorList>
            <person name="Chen L."/>
            <person name="Wang D."/>
            <person name="Yang S."/>
            <person name="Wang G."/>
        </authorList>
    </citation>
    <scope>NUCLEOTIDE SEQUENCE [LARGE SCALE GENOMIC DNA]</scope>
    <source>
        <strain evidence="4 5">DJ57</strain>
    </source>
</reference>
<dbReference type="PANTHER" id="PTHR30273:SF2">
    <property type="entry name" value="PROTEIN FECR"/>
    <property type="match status" value="1"/>
</dbReference>
<gene>
    <name evidence="4" type="ORF">A3860_21745</name>
</gene>
<evidence type="ECO:0000313" key="5">
    <source>
        <dbReference type="Proteomes" id="UP000192796"/>
    </source>
</evidence>
<feature type="transmembrane region" description="Helical" evidence="1">
    <location>
        <begin position="69"/>
        <end position="90"/>
    </location>
</feature>